<proteinExistence type="predicted"/>
<dbReference type="PANTHER" id="PTHR35602:SF3">
    <property type="entry name" value="ESTERASE YQIA"/>
    <property type="match status" value="1"/>
</dbReference>
<comment type="caution">
    <text evidence="1">The sequence shown here is derived from an EMBL/GenBank/DDBJ whole genome shotgun (WGS) entry which is preliminary data.</text>
</comment>
<dbReference type="Pfam" id="PF05728">
    <property type="entry name" value="UPF0227"/>
    <property type="match status" value="1"/>
</dbReference>
<evidence type="ECO:0000313" key="2">
    <source>
        <dbReference type="Proteomes" id="UP000652567"/>
    </source>
</evidence>
<organism evidence="1 2">
    <name type="scientific">Cellvibrio polysaccharolyticus</name>
    <dbReference type="NCBI Taxonomy" id="2082724"/>
    <lineage>
        <taxon>Bacteria</taxon>
        <taxon>Pseudomonadati</taxon>
        <taxon>Pseudomonadota</taxon>
        <taxon>Gammaproteobacteria</taxon>
        <taxon>Cellvibrionales</taxon>
        <taxon>Cellvibrionaceae</taxon>
        <taxon>Cellvibrio</taxon>
    </lineage>
</organism>
<reference evidence="1" key="1">
    <citation type="submission" date="2018-07" db="EMBL/GenBank/DDBJ databases">
        <title>Genome assembly of strain Ka43.</title>
        <authorList>
            <person name="Kukolya J."/>
            <person name="Nagy I."/>
            <person name="Horvath B."/>
            <person name="Toth A."/>
        </authorList>
    </citation>
    <scope>NUCLEOTIDE SEQUENCE</scope>
    <source>
        <strain evidence="1">KB43</strain>
    </source>
</reference>
<dbReference type="PANTHER" id="PTHR35602">
    <property type="entry name" value="ESTERASE YQIA-RELATED"/>
    <property type="match status" value="1"/>
</dbReference>
<dbReference type="Proteomes" id="UP000652567">
    <property type="component" value="Unassembled WGS sequence"/>
</dbReference>
<accession>A0A928YSL5</accession>
<dbReference type="InterPro" id="IPR029058">
    <property type="entry name" value="AB_hydrolase_fold"/>
</dbReference>
<dbReference type="AlphaFoldDB" id="A0A928YSL5"/>
<dbReference type="EMBL" id="PRDL01000001">
    <property type="protein sequence ID" value="MBE8716546.1"/>
    <property type="molecule type" value="Genomic_DNA"/>
</dbReference>
<name>A0A928YSL5_9GAMM</name>
<gene>
    <name evidence="1" type="ORF">C4F51_05010</name>
</gene>
<dbReference type="InterPro" id="IPR008886">
    <property type="entry name" value="UPF0227/Esterase_YqiA"/>
</dbReference>
<protein>
    <submittedName>
        <fullName evidence="1">Esterase YqiA</fullName>
    </submittedName>
</protein>
<keyword evidence="2" id="KW-1185">Reference proteome</keyword>
<dbReference type="Gene3D" id="3.40.50.1820">
    <property type="entry name" value="alpha/beta hydrolase"/>
    <property type="match status" value="1"/>
</dbReference>
<dbReference type="SUPFAM" id="SSF53474">
    <property type="entry name" value="alpha/beta-Hydrolases"/>
    <property type="match status" value="1"/>
</dbReference>
<evidence type="ECO:0000313" key="1">
    <source>
        <dbReference type="EMBL" id="MBE8716546.1"/>
    </source>
</evidence>
<dbReference type="RefSeq" id="WP_193907713.1">
    <property type="nucleotide sequence ID" value="NZ_PRDL01000001.1"/>
</dbReference>
<sequence>MSSLIYIHGFLSSPQSFKARQLQQWLAAHRPDVQWHCPHLTPYPEQTRHTLETLVDRFLAENQPVGVMGSSLGGFWATWLAETRNVKAVLVNPSVSPWQFMPEYLHRDLTAWHGETVYRLNETHVEEIRACERAILLPHNYWLLVQTGDETLDYSRAVARYRDCRQTVEDGGDHSFQGFERYHQQTIEFLLGPAAMRSDTAATPPLFSGEITTHYG</sequence>